<keyword evidence="10" id="KW-1185">Reference proteome</keyword>
<evidence type="ECO:0000313" key="10">
    <source>
        <dbReference type="Proteomes" id="UP000325440"/>
    </source>
</evidence>
<evidence type="ECO:0000256" key="5">
    <source>
        <dbReference type="ARBA" id="ARBA00022837"/>
    </source>
</evidence>
<comment type="similarity">
    <text evidence="1">Belongs to the recoverin family.</text>
</comment>
<evidence type="ECO:0000256" key="4">
    <source>
        <dbReference type="ARBA" id="ARBA00022737"/>
    </source>
</evidence>
<keyword evidence="6" id="KW-0449">Lipoprotein</keyword>
<dbReference type="EMBL" id="CABPRJ010001450">
    <property type="protein sequence ID" value="VVC37592.1"/>
    <property type="molecule type" value="Genomic_DNA"/>
</dbReference>
<keyword evidence="3" id="KW-0479">Metal-binding</keyword>
<feature type="compositionally biased region" description="Polar residues" evidence="7">
    <location>
        <begin position="239"/>
        <end position="265"/>
    </location>
</feature>
<evidence type="ECO:0000256" key="2">
    <source>
        <dbReference type="ARBA" id="ARBA00022707"/>
    </source>
</evidence>
<dbReference type="PROSITE" id="PS00018">
    <property type="entry name" value="EF_HAND_1"/>
    <property type="match status" value="1"/>
</dbReference>
<evidence type="ECO:0000256" key="6">
    <source>
        <dbReference type="ARBA" id="ARBA00023288"/>
    </source>
</evidence>
<dbReference type="InterPro" id="IPR002048">
    <property type="entry name" value="EF_hand_dom"/>
</dbReference>
<dbReference type="PROSITE" id="PS50222">
    <property type="entry name" value="EF_HAND_2"/>
    <property type="match status" value="1"/>
</dbReference>
<dbReference type="AlphaFoldDB" id="A0A5E4N221"/>
<dbReference type="Gene3D" id="1.10.238.10">
    <property type="entry name" value="EF-hand"/>
    <property type="match status" value="1"/>
</dbReference>
<keyword evidence="2" id="KW-0519">Myristate</keyword>
<feature type="domain" description="EF-hand" evidence="8">
    <location>
        <begin position="157"/>
        <end position="192"/>
    </location>
</feature>
<protein>
    <submittedName>
        <fullName evidence="9">EF-Hand 1, calcium-binding site,EF-hand domain pair,EF-hand domain</fullName>
    </submittedName>
</protein>
<evidence type="ECO:0000259" key="8">
    <source>
        <dbReference type="PROSITE" id="PS50222"/>
    </source>
</evidence>
<evidence type="ECO:0000256" key="7">
    <source>
        <dbReference type="SAM" id="MobiDB-lite"/>
    </source>
</evidence>
<keyword evidence="5" id="KW-0106">Calcium</keyword>
<evidence type="ECO:0000313" key="9">
    <source>
        <dbReference type="EMBL" id="VVC37592.1"/>
    </source>
</evidence>
<sequence>MAYFPINKGLTANDDIRLQHKYAGMAGTLARETDFTKKEVIRLIEIHFMMTKRQNRTMDKLCFTEFMDTCLGFRNADAVEKMHRLFCVTNRKFMTERDFVVALSLLLMGSVSDSTKFCFNVYTEMIGSPEYITKDDVLLMARKSSAKMSKGLNNDEIDHNYVEFVMSQVDRDRDNRISLDDYRKTVNENVMWMEFLGEVLPTPENIQLFVEQFTLRPYVNKIEVAWENQHEPKTRGKKITTQSDSTRLTNESLALDNSSGSSLTLDPSLIDQMDDTPLETFQEPQADPRNLHLF</sequence>
<keyword evidence="4" id="KW-0677">Repeat</keyword>
<dbReference type="InterPro" id="IPR028846">
    <property type="entry name" value="Recoverin"/>
</dbReference>
<organism evidence="9 10">
    <name type="scientific">Cinara cedri</name>
    <dbReference type="NCBI Taxonomy" id="506608"/>
    <lineage>
        <taxon>Eukaryota</taxon>
        <taxon>Metazoa</taxon>
        <taxon>Ecdysozoa</taxon>
        <taxon>Arthropoda</taxon>
        <taxon>Hexapoda</taxon>
        <taxon>Insecta</taxon>
        <taxon>Pterygota</taxon>
        <taxon>Neoptera</taxon>
        <taxon>Paraneoptera</taxon>
        <taxon>Hemiptera</taxon>
        <taxon>Sternorrhyncha</taxon>
        <taxon>Aphidomorpha</taxon>
        <taxon>Aphidoidea</taxon>
        <taxon>Aphididae</taxon>
        <taxon>Lachninae</taxon>
        <taxon>Cinara</taxon>
    </lineage>
</organism>
<name>A0A5E4N221_9HEMI</name>
<evidence type="ECO:0000256" key="1">
    <source>
        <dbReference type="ARBA" id="ARBA00006049"/>
    </source>
</evidence>
<dbReference type="InterPro" id="IPR018247">
    <property type="entry name" value="EF_Hand_1_Ca_BS"/>
</dbReference>
<dbReference type="GO" id="GO:0005509">
    <property type="term" value="F:calcium ion binding"/>
    <property type="evidence" value="ECO:0007669"/>
    <property type="project" value="InterPro"/>
</dbReference>
<reference evidence="9 10" key="1">
    <citation type="submission" date="2019-08" db="EMBL/GenBank/DDBJ databases">
        <authorList>
            <person name="Alioto T."/>
            <person name="Alioto T."/>
            <person name="Gomez Garrido J."/>
        </authorList>
    </citation>
    <scope>NUCLEOTIDE SEQUENCE [LARGE SCALE GENOMIC DNA]</scope>
</reference>
<dbReference type="Proteomes" id="UP000325440">
    <property type="component" value="Unassembled WGS sequence"/>
</dbReference>
<gene>
    <name evidence="9" type="ORF">CINCED_3A001651</name>
</gene>
<dbReference type="PANTHER" id="PTHR23055:SF178">
    <property type="entry name" value="NEUROCALCIN HOMOLOG"/>
    <property type="match status" value="1"/>
</dbReference>
<dbReference type="OrthoDB" id="191686at2759"/>
<dbReference type="PANTHER" id="PTHR23055">
    <property type="entry name" value="CALCIUM BINDING PROTEINS"/>
    <property type="match status" value="1"/>
</dbReference>
<feature type="region of interest" description="Disordered" evidence="7">
    <location>
        <begin position="230"/>
        <end position="271"/>
    </location>
</feature>
<dbReference type="InterPro" id="IPR011992">
    <property type="entry name" value="EF-hand-dom_pair"/>
</dbReference>
<evidence type="ECO:0000256" key="3">
    <source>
        <dbReference type="ARBA" id="ARBA00022723"/>
    </source>
</evidence>
<proteinExistence type="inferred from homology"/>
<accession>A0A5E4N221</accession>
<dbReference type="SUPFAM" id="SSF47473">
    <property type="entry name" value="EF-hand"/>
    <property type="match status" value="1"/>
</dbReference>